<accession>A0AA40Z126</accession>
<dbReference type="Proteomes" id="UP000294065">
    <property type="component" value="Unassembled WGS sequence"/>
</dbReference>
<dbReference type="RefSeq" id="WP_014208220.1">
    <property type="nucleotide sequence ID" value="NZ_BHGB01000006.1"/>
</dbReference>
<reference evidence="1 2" key="1">
    <citation type="submission" date="2019-02" db="EMBL/GenBank/DDBJ databases">
        <title>The Batch Genome Submission of Acinetobacter spp. strains.</title>
        <authorList>
            <person name="Qin J."/>
            <person name="Hu Y."/>
            <person name="Ye H."/>
            <person name="Wei L."/>
            <person name="Feng Y."/>
            <person name="Zong Z."/>
        </authorList>
    </citation>
    <scope>NUCLEOTIDE SEQUENCE [LARGE SCALE GENOMIC DNA]</scope>
    <source>
        <strain evidence="1 2">WCHAP100012</strain>
    </source>
</reference>
<gene>
    <name evidence="1" type="ORF">EXD98_10625</name>
</gene>
<sequence>MKDAPHIICFEANGKVVLSLERRSNIEGHAHQFKSVFEMSSCY</sequence>
<name>A0AA40Z126_ACIPI</name>
<evidence type="ECO:0000313" key="2">
    <source>
        <dbReference type="Proteomes" id="UP000294065"/>
    </source>
</evidence>
<dbReference type="EMBL" id="SGTH01000003">
    <property type="protein sequence ID" value="RZH29157.1"/>
    <property type="molecule type" value="Genomic_DNA"/>
</dbReference>
<organism evidence="1 2">
    <name type="scientific">Acinetobacter pittii</name>
    <name type="common">Acinetobacter genomosp. 3</name>
    <dbReference type="NCBI Taxonomy" id="48296"/>
    <lineage>
        <taxon>Bacteria</taxon>
        <taxon>Pseudomonadati</taxon>
        <taxon>Pseudomonadota</taxon>
        <taxon>Gammaproteobacteria</taxon>
        <taxon>Moraxellales</taxon>
        <taxon>Moraxellaceae</taxon>
        <taxon>Acinetobacter</taxon>
        <taxon>Acinetobacter calcoaceticus/baumannii complex</taxon>
    </lineage>
</organism>
<protein>
    <submittedName>
        <fullName evidence="1">Uncharacterized protein</fullName>
    </submittedName>
</protein>
<proteinExistence type="predicted"/>
<dbReference type="AlphaFoldDB" id="A0AA40Z126"/>
<comment type="caution">
    <text evidence="1">The sequence shown here is derived from an EMBL/GenBank/DDBJ whole genome shotgun (WGS) entry which is preliminary data.</text>
</comment>
<evidence type="ECO:0000313" key="1">
    <source>
        <dbReference type="EMBL" id="RZH29157.1"/>
    </source>
</evidence>